<dbReference type="GO" id="GO:0015689">
    <property type="term" value="P:molybdate ion transport"/>
    <property type="evidence" value="ECO:0007669"/>
    <property type="project" value="TreeGrafter"/>
</dbReference>
<dbReference type="InterPro" id="IPR050682">
    <property type="entry name" value="ModA/WtpA"/>
</dbReference>
<dbReference type="OrthoDB" id="8216219at2"/>
<dbReference type="KEGG" id="bgv:CAL12_03395"/>
<reference evidence="1 2" key="1">
    <citation type="submission" date="2017-05" db="EMBL/GenBank/DDBJ databases">
        <title>Complete and WGS of Bordetella genogroups.</title>
        <authorList>
            <person name="Spilker T."/>
            <person name="LiPuma J."/>
        </authorList>
    </citation>
    <scope>NUCLEOTIDE SEQUENCE [LARGE SCALE GENOMIC DNA]</scope>
    <source>
        <strain evidence="1 2">AU19157</strain>
    </source>
</reference>
<keyword evidence="2" id="KW-1185">Reference proteome</keyword>
<name>A0A1W6YUQ0_9BORD</name>
<evidence type="ECO:0000313" key="2">
    <source>
        <dbReference type="Proteomes" id="UP000194151"/>
    </source>
</evidence>
<evidence type="ECO:0008006" key="3">
    <source>
        <dbReference type="Google" id="ProtNLM"/>
    </source>
</evidence>
<sequence length="231" mass="23493">MANLTCISSMATKRLLEEAAADFHTQSGISVTLQSVGGVLAAKRVSDGEPFDVVILAQDALDALANAGKVEPSTMTPIALSQVAAAMAETAPAVAFERADDLRALMSSAARIGYSTGPSGVALISLIKEWGMHDALAPKLVQAPPGVPVAKLIADGTVQLGLQQRSELLGMPGIRILGDMPPGAEISTVFSGAVCAAAPACKEAASFLAYLASGRTAALKEKIGMAPAPAR</sequence>
<gene>
    <name evidence="1" type="ORF">CAL12_03395</name>
</gene>
<dbReference type="GO" id="GO:0030973">
    <property type="term" value="F:molybdate ion binding"/>
    <property type="evidence" value="ECO:0007669"/>
    <property type="project" value="TreeGrafter"/>
</dbReference>
<dbReference type="EMBL" id="CP021108">
    <property type="protein sequence ID" value="ARP84343.1"/>
    <property type="molecule type" value="Genomic_DNA"/>
</dbReference>
<dbReference type="PANTHER" id="PTHR30632:SF11">
    <property type="entry name" value="BLR4797 PROTEIN"/>
    <property type="match status" value="1"/>
</dbReference>
<dbReference type="SUPFAM" id="SSF53850">
    <property type="entry name" value="Periplasmic binding protein-like II"/>
    <property type="match status" value="1"/>
</dbReference>
<dbReference type="Gene3D" id="3.40.190.10">
    <property type="entry name" value="Periplasmic binding protein-like II"/>
    <property type="match status" value="2"/>
</dbReference>
<protein>
    <recommendedName>
        <fullName evidence="3">Molybdenum ABC transporter substrate-binding protein</fullName>
    </recommendedName>
</protein>
<dbReference type="Pfam" id="PF13531">
    <property type="entry name" value="SBP_bac_11"/>
    <property type="match status" value="1"/>
</dbReference>
<proteinExistence type="predicted"/>
<organism evidence="1 2">
    <name type="scientific">Bordetella genomosp. 8</name>
    <dbReference type="NCBI Taxonomy" id="1416806"/>
    <lineage>
        <taxon>Bacteria</taxon>
        <taxon>Pseudomonadati</taxon>
        <taxon>Pseudomonadota</taxon>
        <taxon>Betaproteobacteria</taxon>
        <taxon>Burkholderiales</taxon>
        <taxon>Alcaligenaceae</taxon>
        <taxon>Bordetella</taxon>
    </lineage>
</organism>
<accession>A0A1W6YUQ0</accession>
<evidence type="ECO:0000313" key="1">
    <source>
        <dbReference type="EMBL" id="ARP84343.1"/>
    </source>
</evidence>
<dbReference type="PANTHER" id="PTHR30632">
    <property type="entry name" value="MOLYBDATE-BINDING PERIPLASMIC PROTEIN"/>
    <property type="match status" value="1"/>
</dbReference>
<dbReference type="Proteomes" id="UP000194151">
    <property type="component" value="Chromosome"/>
</dbReference>
<dbReference type="AlphaFoldDB" id="A0A1W6YUQ0"/>
<dbReference type="RefSeq" id="WP_086067653.1">
    <property type="nucleotide sequence ID" value="NZ_CP021108.1"/>
</dbReference>
<dbReference type="STRING" id="1416806.CAL12_03395"/>